<feature type="binding site" evidence="2">
    <location>
        <begin position="87"/>
        <end position="90"/>
    </location>
    <ligand>
        <name>substrate</name>
    </ligand>
</feature>
<dbReference type="SUPFAM" id="SSF53254">
    <property type="entry name" value="Phosphoglycerate mutase-like"/>
    <property type="match status" value="1"/>
</dbReference>
<dbReference type="PANTHER" id="PTHR48100:SF59">
    <property type="entry name" value="ADENOSYLCOBALAMIN_ALPHA-RIBAZOLE PHOSPHATASE"/>
    <property type="match status" value="1"/>
</dbReference>
<dbReference type="CDD" id="cd07067">
    <property type="entry name" value="HP_PGM_like"/>
    <property type="match status" value="1"/>
</dbReference>
<evidence type="ECO:0000256" key="2">
    <source>
        <dbReference type="PIRSR" id="PIRSR613078-2"/>
    </source>
</evidence>
<dbReference type="PANTHER" id="PTHR48100">
    <property type="entry name" value="BROAD-SPECIFICITY PHOSPHATASE YOR283W-RELATED"/>
    <property type="match status" value="1"/>
</dbReference>
<organism evidence="3 4">
    <name type="scientific">Microbacterium oleivorans</name>
    <dbReference type="NCBI Taxonomy" id="273677"/>
    <lineage>
        <taxon>Bacteria</taxon>
        <taxon>Bacillati</taxon>
        <taxon>Actinomycetota</taxon>
        <taxon>Actinomycetes</taxon>
        <taxon>Micrococcales</taxon>
        <taxon>Microbacteriaceae</taxon>
        <taxon>Microbacterium</taxon>
    </lineage>
</organism>
<feature type="active site" description="Tele-phosphohistidine intermediate" evidence="1">
    <location>
        <position position="9"/>
    </location>
</feature>
<dbReference type="GO" id="GO:0016791">
    <property type="term" value="F:phosphatase activity"/>
    <property type="evidence" value="ECO:0007669"/>
    <property type="project" value="TreeGrafter"/>
</dbReference>
<feature type="binding site" evidence="2">
    <location>
        <begin position="8"/>
        <end position="15"/>
    </location>
    <ligand>
        <name>substrate</name>
    </ligand>
</feature>
<dbReference type="Gene3D" id="3.40.50.1240">
    <property type="entry name" value="Phosphoglycerate mutase-like"/>
    <property type="match status" value="1"/>
</dbReference>
<evidence type="ECO:0000313" key="4">
    <source>
        <dbReference type="Proteomes" id="UP000295633"/>
    </source>
</evidence>
<evidence type="ECO:0000256" key="1">
    <source>
        <dbReference type="PIRSR" id="PIRSR613078-1"/>
    </source>
</evidence>
<comment type="caution">
    <text evidence="3">The sequence shown here is derived from an EMBL/GenBank/DDBJ whole genome shotgun (WGS) entry which is preliminary data.</text>
</comment>
<dbReference type="PROSITE" id="PS00175">
    <property type="entry name" value="PG_MUTASE"/>
    <property type="match status" value="1"/>
</dbReference>
<dbReference type="GO" id="GO:0005737">
    <property type="term" value="C:cytoplasm"/>
    <property type="evidence" value="ECO:0007669"/>
    <property type="project" value="TreeGrafter"/>
</dbReference>
<name>A0A4R5YES3_9MICO</name>
<evidence type="ECO:0000313" key="3">
    <source>
        <dbReference type="EMBL" id="TDL43296.1"/>
    </source>
</evidence>
<feature type="binding site" evidence="2">
    <location>
        <position position="62"/>
    </location>
    <ligand>
        <name>substrate</name>
    </ligand>
</feature>
<gene>
    <name evidence="3" type="ORF">E2R54_08635</name>
</gene>
<dbReference type="Proteomes" id="UP000295633">
    <property type="component" value="Unassembled WGS sequence"/>
</dbReference>
<dbReference type="InterPro" id="IPR001345">
    <property type="entry name" value="PG/BPGM_mutase_AS"/>
</dbReference>
<dbReference type="AlphaFoldDB" id="A0A4R5YES3"/>
<dbReference type="InterPro" id="IPR029033">
    <property type="entry name" value="His_PPase_superfam"/>
</dbReference>
<dbReference type="EMBL" id="SMZX01000002">
    <property type="protein sequence ID" value="TDL43296.1"/>
    <property type="molecule type" value="Genomic_DNA"/>
</dbReference>
<dbReference type="Pfam" id="PF00300">
    <property type="entry name" value="His_Phos_1"/>
    <property type="match status" value="1"/>
</dbReference>
<sequence>MTLLTLVRHGETDWNRTRRIQGSTDIPLNDTGREQARAAGLALADALDRDTPTVIVSSDLSRANETARIIAGILDLPEPRTYPALQERGYGDAEGLTDTEFFDRWGPWATAEVPGAEPWPEVTTRALRGIEEAVADARALVAPEEPHVIAVAHGALIRTVISHSTSGEYPEPGHKLVNGSAHTFRVEDDWLSLLTSSALPV</sequence>
<dbReference type="InterPro" id="IPR050275">
    <property type="entry name" value="PGM_Phosphatase"/>
</dbReference>
<proteinExistence type="predicted"/>
<dbReference type="STRING" id="273677.BW34_00164"/>
<dbReference type="SMART" id="SM00855">
    <property type="entry name" value="PGAM"/>
    <property type="match status" value="1"/>
</dbReference>
<feature type="active site" description="Proton donor/acceptor" evidence="1">
    <location>
        <position position="87"/>
    </location>
</feature>
<dbReference type="RefSeq" id="WP_091352990.1">
    <property type="nucleotide sequence ID" value="NZ_SMZX01000002.1"/>
</dbReference>
<accession>A0A4R5YES3</accession>
<dbReference type="InterPro" id="IPR013078">
    <property type="entry name" value="His_Pase_superF_clade-1"/>
</dbReference>
<protein>
    <submittedName>
        <fullName evidence="3">Histidine phosphatase family protein</fullName>
    </submittedName>
</protein>
<reference evidence="3 4" key="1">
    <citation type="submission" date="2019-03" db="EMBL/GenBank/DDBJ databases">
        <title>Genome Sequencing and Assembly of Various Microbes Isolated from Partially Reclaimed Soil and Acid Mine Drainage (AMD) Site.</title>
        <authorList>
            <person name="Steinbock B."/>
            <person name="Bechtold R."/>
            <person name="Sevigny J.L."/>
            <person name="Thomas D."/>
            <person name="Cuthill L.R."/>
            <person name="Aveiro Johannsen E.J."/>
            <person name="Thomas K."/>
            <person name="Ghosh A."/>
        </authorList>
    </citation>
    <scope>NUCLEOTIDE SEQUENCE [LARGE SCALE GENOMIC DNA]</scope>
    <source>
        <strain evidence="3 4">F-B2</strain>
    </source>
</reference>